<dbReference type="AlphaFoldDB" id="A0A397TFS6"/>
<proteinExistence type="predicted"/>
<keyword evidence="1" id="KW-0862">Zinc</keyword>
<protein>
    <recommendedName>
        <fullName evidence="2">C2H2-type domain-containing protein</fullName>
    </recommendedName>
</protein>
<organism evidence="3 4">
    <name type="scientific">Glomus cerebriforme</name>
    <dbReference type="NCBI Taxonomy" id="658196"/>
    <lineage>
        <taxon>Eukaryota</taxon>
        <taxon>Fungi</taxon>
        <taxon>Fungi incertae sedis</taxon>
        <taxon>Mucoromycota</taxon>
        <taxon>Glomeromycotina</taxon>
        <taxon>Glomeromycetes</taxon>
        <taxon>Glomerales</taxon>
        <taxon>Glomeraceae</taxon>
        <taxon>Glomus</taxon>
    </lineage>
</organism>
<evidence type="ECO:0000313" key="3">
    <source>
        <dbReference type="EMBL" id="RIA93724.1"/>
    </source>
</evidence>
<keyword evidence="1" id="KW-0863">Zinc-finger</keyword>
<dbReference type="PROSITE" id="PS50157">
    <property type="entry name" value="ZINC_FINGER_C2H2_2"/>
    <property type="match status" value="1"/>
</dbReference>
<name>A0A397TFS6_9GLOM</name>
<reference evidence="3 4" key="1">
    <citation type="submission" date="2018-06" db="EMBL/GenBank/DDBJ databases">
        <title>Comparative genomics reveals the genomic features of Rhizophagus irregularis, R. cerebriforme, R. diaphanum and Gigaspora rosea, and their symbiotic lifestyle signature.</title>
        <authorList>
            <person name="Morin E."/>
            <person name="San Clemente H."/>
            <person name="Chen E.C.H."/>
            <person name="De La Providencia I."/>
            <person name="Hainaut M."/>
            <person name="Kuo A."/>
            <person name="Kohler A."/>
            <person name="Murat C."/>
            <person name="Tang N."/>
            <person name="Roy S."/>
            <person name="Loubradou J."/>
            <person name="Henrissat B."/>
            <person name="Grigoriev I.V."/>
            <person name="Corradi N."/>
            <person name="Roux C."/>
            <person name="Martin F.M."/>
        </authorList>
    </citation>
    <scope>NUCLEOTIDE SEQUENCE [LARGE SCALE GENOMIC DNA]</scope>
    <source>
        <strain evidence="3 4">DAOM 227022</strain>
    </source>
</reference>
<dbReference type="Gene3D" id="3.30.160.60">
    <property type="entry name" value="Classic Zinc Finger"/>
    <property type="match status" value="1"/>
</dbReference>
<dbReference type="PROSITE" id="PS00028">
    <property type="entry name" value="ZINC_FINGER_C2H2_1"/>
    <property type="match status" value="2"/>
</dbReference>
<dbReference type="SUPFAM" id="SSF57667">
    <property type="entry name" value="beta-beta-alpha zinc fingers"/>
    <property type="match status" value="1"/>
</dbReference>
<dbReference type="OrthoDB" id="2430019at2759"/>
<dbReference type="SMART" id="SM00355">
    <property type="entry name" value="ZnF_C2H2"/>
    <property type="match status" value="3"/>
</dbReference>
<feature type="domain" description="C2H2-type" evidence="2">
    <location>
        <begin position="367"/>
        <end position="390"/>
    </location>
</feature>
<dbReference type="GO" id="GO:0008270">
    <property type="term" value="F:zinc ion binding"/>
    <property type="evidence" value="ECO:0007669"/>
    <property type="project" value="UniProtKB-KW"/>
</dbReference>
<evidence type="ECO:0000313" key="4">
    <source>
        <dbReference type="Proteomes" id="UP000265703"/>
    </source>
</evidence>
<sequence>MSFVRKKQDIFGLTLDDSIWRNQEKLSLLSNDLNDPSKQILNQNLTSGNVSPVKQKLKQDNSSCFQYGFPSLFELNEIHSHNQSSGSFNQREIREIKLGFSDLGIRHIITNHKEISKEKSILKQDRQNMAERSQENKQFHSLFQYDLLFNKMINKEKSVTQSCPCCPPLDLSSCETQQQKDLILIKRDDISYIRPIGVKHIPERPSSDNELLEANRKPVQPGNSLKDVNNNSVLNKLMDEKLNAPDKVNHLNSNNILMKTKPDDEKFNGVTRPIDKIGHSVSLKDTNKSTDTVNKPMNERLNDFKSKSQPSTLTVEKVQSILEFYHSTSKDFTFEKKNQDNIDYSSDDEKESLSDIEFFDISNIKLFKCAQCDKEFPDKNSREKHVRNDHKFICKICNKVLFHVRQMQLHEEKVHEIYIKNKPNRRGSRQTKRKRNPDIVRTYFCCGQTFKTGREFGIHKSTHKSMVEDGYTIKNKVYFNNSLLDCTDER</sequence>
<dbReference type="EMBL" id="QKYT01000098">
    <property type="protein sequence ID" value="RIA93724.1"/>
    <property type="molecule type" value="Genomic_DNA"/>
</dbReference>
<dbReference type="Proteomes" id="UP000265703">
    <property type="component" value="Unassembled WGS sequence"/>
</dbReference>
<comment type="caution">
    <text evidence="3">The sequence shown here is derived from an EMBL/GenBank/DDBJ whole genome shotgun (WGS) entry which is preliminary data.</text>
</comment>
<gene>
    <name evidence="3" type="ORF">C1645_819020</name>
</gene>
<accession>A0A397TFS6</accession>
<keyword evidence="1" id="KW-0479">Metal-binding</keyword>
<evidence type="ECO:0000259" key="2">
    <source>
        <dbReference type="PROSITE" id="PS50157"/>
    </source>
</evidence>
<dbReference type="InterPro" id="IPR013087">
    <property type="entry name" value="Znf_C2H2_type"/>
</dbReference>
<keyword evidence="4" id="KW-1185">Reference proteome</keyword>
<evidence type="ECO:0000256" key="1">
    <source>
        <dbReference type="PROSITE-ProRule" id="PRU00042"/>
    </source>
</evidence>
<dbReference type="InterPro" id="IPR036236">
    <property type="entry name" value="Znf_C2H2_sf"/>
</dbReference>